<sequence length="382" mass="42292">MDVNKAAVVVVDCGSGICKAGFAGDDAPRSVFPSVVGRPRMPPIMVGMDQKDAFIGEEAHSSTIGVLTLGYPIECGIITRWDDMECDDEEKIWHHVFYNELRVAPEEHRVLLTEAPLNPKANREKMVQKIFEVFQVPGAYVALSGMLSLYAYGRLTGIVLDSGDGVSHTMPIFEGYGLPHAISRVNLAGRDITQFMMKILSERGHSFTTSSDQEIVRDVKEQLCYVASDFDSEMARTHNEASEDRSYKLPDGKAMIIAAERFRCPEVLFQPGFLGREAEGIHVMTFKSIMACDVHLRKDLFANVVLSGGTTLLPGFAERMTKKLVALAPETAEVKVVAPPARKHSVWRGGSILSSLETFQQMWISQADYDELGPCIAHRKCF</sequence>
<evidence type="ECO:0000256" key="3">
    <source>
        <dbReference type="ARBA" id="ARBA00022490"/>
    </source>
</evidence>
<evidence type="ECO:0000256" key="8">
    <source>
        <dbReference type="ARBA" id="ARBA00049360"/>
    </source>
</evidence>
<keyword evidence="11" id="KW-1185">Reference proteome</keyword>
<keyword evidence="5" id="KW-0378">Hydrolase</keyword>
<keyword evidence="4" id="KW-0547">Nucleotide-binding</keyword>
<evidence type="ECO:0000256" key="7">
    <source>
        <dbReference type="ARBA" id="ARBA00023212"/>
    </source>
</evidence>
<proteinExistence type="inferred from homology"/>
<dbReference type="OrthoDB" id="5132116at2759"/>
<dbReference type="SMART" id="SM00268">
    <property type="entry name" value="ACTIN"/>
    <property type="match status" value="1"/>
</dbReference>
<dbReference type="InterPro" id="IPR020902">
    <property type="entry name" value="Actin/actin-like_CS"/>
</dbReference>
<evidence type="ECO:0000256" key="2">
    <source>
        <dbReference type="ARBA" id="ARBA00006752"/>
    </source>
</evidence>
<dbReference type="FunFam" id="3.30.420.40:FF:000058">
    <property type="entry name" value="Putative actin-related protein 5"/>
    <property type="match status" value="1"/>
</dbReference>
<dbReference type="FunFam" id="3.30.420.40:FF:000148">
    <property type="entry name" value="Actin, alpha skeletal muscle"/>
    <property type="match status" value="1"/>
</dbReference>
<accession>A0A812TRT8</accession>
<dbReference type="Pfam" id="PF00022">
    <property type="entry name" value="Actin"/>
    <property type="match status" value="1"/>
</dbReference>
<keyword evidence="6" id="KW-0067">ATP-binding</keyword>
<protein>
    <submittedName>
        <fullName evidence="10">ActA3a protein</fullName>
    </submittedName>
</protein>
<evidence type="ECO:0000256" key="9">
    <source>
        <dbReference type="RuleBase" id="RU000487"/>
    </source>
</evidence>
<comment type="similarity">
    <text evidence="2 9">Belongs to the actin family.</text>
</comment>
<dbReference type="EMBL" id="CAJNDS010002615">
    <property type="protein sequence ID" value="CAE7545971.1"/>
    <property type="molecule type" value="Genomic_DNA"/>
</dbReference>
<reference evidence="10" key="1">
    <citation type="submission" date="2021-02" db="EMBL/GenBank/DDBJ databases">
        <authorList>
            <person name="Dougan E. K."/>
            <person name="Rhodes N."/>
            <person name="Thang M."/>
            <person name="Chan C."/>
        </authorList>
    </citation>
    <scope>NUCLEOTIDE SEQUENCE</scope>
</reference>
<dbReference type="Gene3D" id="3.30.420.40">
    <property type="match status" value="2"/>
</dbReference>
<dbReference type="SUPFAM" id="SSF53067">
    <property type="entry name" value="Actin-like ATPase domain"/>
    <property type="match status" value="2"/>
</dbReference>
<evidence type="ECO:0000256" key="6">
    <source>
        <dbReference type="ARBA" id="ARBA00022840"/>
    </source>
</evidence>
<evidence type="ECO:0000256" key="1">
    <source>
        <dbReference type="ARBA" id="ARBA00004245"/>
    </source>
</evidence>
<dbReference type="GO" id="GO:0005856">
    <property type="term" value="C:cytoskeleton"/>
    <property type="evidence" value="ECO:0007669"/>
    <property type="project" value="UniProtKB-SubCell"/>
</dbReference>
<keyword evidence="3" id="KW-0963">Cytoplasm</keyword>
<dbReference type="FunFam" id="3.90.640.10:FF:000047">
    <property type="entry name" value="Actin, alpha skeletal muscle"/>
    <property type="match status" value="1"/>
</dbReference>
<evidence type="ECO:0000256" key="5">
    <source>
        <dbReference type="ARBA" id="ARBA00022801"/>
    </source>
</evidence>
<evidence type="ECO:0000256" key="4">
    <source>
        <dbReference type="ARBA" id="ARBA00022741"/>
    </source>
</evidence>
<dbReference type="PRINTS" id="PR00190">
    <property type="entry name" value="ACTIN"/>
</dbReference>
<dbReference type="PROSITE" id="PS01132">
    <property type="entry name" value="ACTINS_ACT_LIKE"/>
    <property type="match status" value="1"/>
</dbReference>
<dbReference type="Gene3D" id="3.90.640.10">
    <property type="entry name" value="Actin, Chain A, domain 4"/>
    <property type="match status" value="1"/>
</dbReference>
<dbReference type="Proteomes" id="UP000604046">
    <property type="component" value="Unassembled WGS sequence"/>
</dbReference>
<evidence type="ECO:0000313" key="10">
    <source>
        <dbReference type="EMBL" id="CAE7545971.1"/>
    </source>
</evidence>
<keyword evidence="7" id="KW-0206">Cytoskeleton</keyword>
<dbReference type="GO" id="GO:0005524">
    <property type="term" value="F:ATP binding"/>
    <property type="evidence" value="ECO:0007669"/>
    <property type="project" value="UniProtKB-KW"/>
</dbReference>
<organism evidence="10 11">
    <name type="scientific">Symbiodinium natans</name>
    <dbReference type="NCBI Taxonomy" id="878477"/>
    <lineage>
        <taxon>Eukaryota</taxon>
        <taxon>Sar</taxon>
        <taxon>Alveolata</taxon>
        <taxon>Dinophyceae</taxon>
        <taxon>Suessiales</taxon>
        <taxon>Symbiodiniaceae</taxon>
        <taxon>Symbiodinium</taxon>
    </lineage>
</organism>
<dbReference type="PANTHER" id="PTHR11937">
    <property type="entry name" value="ACTIN"/>
    <property type="match status" value="1"/>
</dbReference>
<dbReference type="GO" id="GO:0016787">
    <property type="term" value="F:hydrolase activity"/>
    <property type="evidence" value="ECO:0007669"/>
    <property type="project" value="UniProtKB-KW"/>
</dbReference>
<gene>
    <name evidence="10" type="primary">actA3a</name>
    <name evidence="10" type="ORF">SNAT2548_LOCUS30635</name>
</gene>
<comment type="subcellular location">
    <subcellularLocation>
        <location evidence="1">Cytoplasm</location>
        <location evidence="1">Cytoskeleton</location>
    </subcellularLocation>
</comment>
<name>A0A812TRT8_9DINO</name>
<dbReference type="InterPro" id="IPR004000">
    <property type="entry name" value="Actin"/>
</dbReference>
<comment type="caution">
    <text evidence="10">The sequence shown here is derived from an EMBL/GenBank/DDBJ whole genome shotgun (WGS) entry which is preliminary data.</text>
</comment>
<comment type="catalytic activity">
    <reaction evidence="8">
        <text>ATP + H2O = ADP + phosphate + H(+)</text>
        <dbReference type="Rhea" id="RHEA:13065"/>
        <dbReference type="ChEBI" id="CHEBI:15377"/>
        <dbReference type="ChEBI" id="CHEBI:15378"/>
        <dbReference type="ChEBI" id="CHEBI:30616"/>
        <dbReference type="ChEBI" id="CHEBI:43474"/>
        <dbReference type="ChEBI" id="CHEBI:456216"/>
    </reaction>
</comment>
<dbReference type="AlphaFoldDB" id="A0A812TRT8"/>
<dbReference type="InterPro" id="IPR043129">
    <property type="entry name" value="ATPase_NBD"/>
</dbReference>
<evidence type="ECO:0000313" key="11">
    <source>
        <dbReference type="Proteomes" id="UP000604046"/>
    </source>
</evidence>